<proteinExistence type="predicted"/>
<evidence type="ECO:0000313" key="2">
    <source>
        <dbReference type="EMBL" id="MEJ5864485.1"/>
    </source>
</evidence>
<accession>A0ABU8QUY4</accession>
<comment type="caution">
    <text evidence="2">The sequence shown here is derived from an EMBL/GenBank/DDBJ whole genome shotgun (WGS) entry which is preliminary data.</text>
</comment>
<dbReference type="Pfam" id="PF24732">
    <property type="entry name" value="ParE_like"/>
    <property type="match status" value="1"/>
</dbReference>
<name>A0ABU8QUY4_9PSED</name>
<gene>
    <name evidence="2" type="ORF">V7S98_14755</name>
</gene>
<protein>
    <recommendedName>
        <fullName evidence="1">ParE-like toxin domain-containing protein</fullName>
    </recommendedName>
</protein>
<feature type="domain" description="ParE-like toxin" evidence="1">
    <location>
        <begin position="20"/>
        <end position="82"/>
    </location>
</feature>
<sequence length="103" mass="11806">MHTIQSIIARCPHQVGSCYKSKALDIHRALMAGIPFTVLGGKRVRSCDGLLRFKLGSDWRLLYQVTSNGYSPCALVSRQRFERELKRRRPIKAVNRNSQEKHP</sequence>
<evidence type="ECO:0000313" key="3">
    <source>
        <dbReference type="Proteomes" id="UP001380290"/>
    </source>
</evidence>
<organism evidence="2 3">
    <name type="scientific">Pseudomonas farsensis</name>
    <dbReference type="NCBI Taxonomy" id="2745492"/>
    <lineage>
        <taxon>Bacteria</taxon>
        <taxon>Pseudomonadati</taxon>
        <taxon>Pseudomonadota</taxon>
        <taxon>Gammaproteobacteria</taxon>
        <taxon>Pseudomonadales</taxon>
        <taxon>Pseudomonadaceae</taxon>
        <taxon>Pseudomonas</taxon>
    </lineage>
</organism>
<dbReference type="Proteomes" id="UP001380290">
    <property type="component" value="Unassembled WGS sequence"/>
</dbReference>
<evidence type="ECO:0000259" key="1">
    <source>
        <dbReference type="Pfam" id="PF24732"/>
    </source>
</evidence>
<dbReference type="InterPro" id="IPR056925">
    <property type="entry name" value="ParE-like"/>
</dbReference>
<dbReference type="EMBL" id="JBBHLC010000040">
    <property type="protein sequence ID" value="MEJ5864485.1"/>
    <property type="molecule type" value="Genomic_DNA"/>
</dbReference>
<keyword evidence="3" id="KW-1185">Reference proteome</keyword>
<dbReference type="RefSeq" id="WP_186536660.1">
    <property type="nucleotide sequence ID" value="NZ_JABWRF020000002.1"/>
</dbReference>
<reference evidence="2 3" key="1">
    <citation type="submission" date="2024-02" db="EMBL/GenBank/DDBJ databases">
        <title>Identification of pathogenicity and growth-promoting function of Pseudomonas putida variant.</title>
        <authorList>
            <person name="Sun J."/>
        </authorList>
    </citation>
    <scope>NUCLEOTIDE SEQUENCE [LARGE SCALE GENOMIC DNA]</scope>
    <source>
        <strain evidence="2 3">A03</strain>
    </source>
</reference>